<proteinExistence type="predicted"/>
<dbReference type="RefSeq" id="WP_171607563.1">
    <property type="nucleotide sequence ID" value="NZ_WHPF01000006.1"/>
</dbReference>
<feature type="signal peptide" evidence="1">
    <location>
        <begin position="1"/>
        <end position="20"/>
    </location>
</feature>
<dbReference type="AlphaFoldDB" id="A0A8J8FFG5"/>
<name>A0A8J8FFG5_9BACT</name>
<keyword evidence="3" id="KW-1185">Reference proteome</keyword>
<reference evidence="2" key="1">
    <citation type="submission" date="2019-10" db="EMBL/GenBank/DDBJ databases">
        <title>Draft genome sequence of Panacibacter sp. KCS-6.</title>
        <authorList>
            <person name="Yim K.J."/>
        </authorList>
    </citation>
    <scope>NUCLEOTIDE SEQUENCE</scope>
    <source>
        <strain evidence="2">KCS-6</strain>
    </source>
</reference>
<evidence type="ECO:0000313" key="3">
    <source>
        <dbReference type="Proteomes" id="UP000598971"/>
    </source>
</evidence>
<dbReference type="EMBL" id="WHPF01000006">
    <property type="protein sequence ID" value="NNV55627.1"/>
    <property type="molecule type" value="Genomic_DNA"/>
</dbReference>
<gene>
    <name evidence="2" type="ORF">GD597_09165</name>
</gene>
<organism evidence="2 3">
    <name type="scientific">Limnovirga soli</name>
    <dbReference type="NCBI Taxonomy" id="2656915"/>
    <lineage>
        <taxon>Bacteria</taxon>
        <taxon>Pseudomonadati</taxon>
        <taxon>Bacteroidota</taxon>
        <taxon>Chitinophagia</taxon>
        <taxon>Chitinophagales</taxon>
        <taxon>Chitinophagaceae</taxon>
        <taxon>Limnovirga</taxon>
    </lineage>
</organism>
<dbReference type="Proteomes" id="UP000598971">
    <property type="component" value="Unassembled WGS sequence"/>
</dbReference>
<evidence type="ECO:0000313" key="2">
    <source>
        <dbReference type="EMBL" id="NNV55627.1"/>
    </source>
</evidence>
<accession>A0A8J8FFG5</accession>
<sequence>MKKITSALAIVMLLCIACTKQDSQPLKTSNDLSVQNTNSFLASHFIGERFGGGVIFMLNKSKIHGLISDTIDLGLTGYNDVSNIITGASATAIGTGFANTRTIKAVQGNTDQYAALLCLESTRGGFTDWFLPSKDELNGLFLHRKIVGGFVRSAYWSSSETYGQGYGTAWSQDFIRGTQDPYSSKQGWYYVRAIRAF</sequence>
<protein>
    <submittedName>
        <fullName evidence="2">DUF1566 domain-containing protein</fullName>
    </submittedName>
</protein>
<feature type="chain" id="PRO_5035180832" evidence="1">
    <location>
        <begin position="21"/>
        <end position="197"/>
    </location>
</feature>
<keyword evidence="1" id="KW-0732">Signal</keyword>
<evidence type="ECO:0000256" key="1">
    <source>
        <dbReference type="SAM" id="SignalP"/>
    </source>
</evidence>
<comment type="caution">
    <text evidence="2">The sequence shown here is derived from an EMBL/GenBank/DDBJ whole genome shotgun (WGS) entry which is preliminary data.</text>
</comment>